<dbReference type="GeneID" id="68115437"/>
<dbReference type="Proteomes" id="UP000444721">
    <property type="component" value="Unassembled WGS sequence"/>
</dbReference>
<dbReference type="VEuPathDB" id="AmoebaDB:NF0003170"/>
<dbReference type="VEuPathDB" id="AmoebaDB:NfTy_091290"/>
<dbReference type="AlphaFoldDB" id="A0A6A5BIG2"/>
<keyword evidence="1" id="KW-0175">Coiled coil</keyword>
<feature type="region of interest" description="Disordered" evidence="2">
    <location>
        <begin position="1"/>
        <end position="68"/>
    </location>
</feature>
<feature type="region of interest" description="Disordered" evidence="2">
    <location>
        <begin position="80"/>
        <end position="275"/>
    </location>
</feature>
<keyword evidence="4" id="KW-1185">Reference proteome</keyword>
<evidence type="ECO:0000256" key="1">
    <source>
        <dbReference type="SAM" id="Coils"/>
    </source>
</evidence>
<dbReference type="OrthoDB" id="10554610at2759"/>
<evidence type="ECO:0000256" key="2">
    <source>
        <dbReference type="SAM" id="MobiDB-lite"/>
    </source>
</evidence>
<feature type="region of interest" description="Disordered" evidence="2">
    <location>
        <begin position="465"/>
        <end position="503"/>
    </location>
</feature>
<sequence>MNQTHEQQQQQQPLITPSSSLTQQQQQPLPNTSSELEPSSSSSTTTPMKAQEPNHHHGDYETNISPSTMALSSSPLLLSLQHQPSTPHHFDHQHHYQPHHLDSKTTEQEGGILIGSSPQQQQNHSSSSLSGISNHTSMSSQVTSSSLSSVGHLTTKCNNPHHQPSTDSATLKQLQRRKELENWRKNRRITKSTTALHSMTASIMKSNNTQTTKSVSRKSGVPSATCSLHNSRASQQQVPSKTVVSSTLAQHLETSSKKRKLSEQSESISHKKVSRVPLSSSISQVMRQEAMPLGVQQPSKRNDNVISFTNLLKIDKYLPGSNAVQIHQRVKQAEEKENTALNISSILIVDDKENVEEDRHMLDNIAKIADSIEEENIPPSISLASSTGLSSASTTLNQTSSVLLDVSCLDKSEPRSARKSLKQKSFLSSGNGSSFFSTSTGFSPLPSKTPLSAFKSATLKLSKNPTHNSYEEEATKLNHQDSLANNNSNNCSLQSRDTGNPSREEIEYLKAKIVDLEERLRKESMEKDFWKESYKNLLSSTRTNQPANVERVITWDDNLHSSKQLE</sequence>
<comment type="caution">
    <text evidence="3">The sequence shown here is derived from an EMBL/GenBank/DDBJ whole genome shotgun (WGS) entry which is preliminary data.</text>
</comment>
<accession>A0A6A5BIG2</accession>
<evidence type="ECO:0000313" key="3">
    <source>
        <dbReference type="EMBL" id="KAF0973515.1"/>
    </source>
</evidence>
<feature type="compositionally biased region" description="Polar residues" evidence="2">
    <location>
        <begin position="191"/>
        <end position="214"/>
    </location>
</feature>
<proteinExistence type="predicted"/>
<feature type="compositionally biased region" description="Low complexity" evidence="2">
    <location>
        <begin position="116"/>
        <end position="155"/>
    </location>
</feature>
<evidence type="ECO:0000313" key="4">
    <source>
        <dbReference type="Proteomes" id="UP000444721"/>
    </source>
</evidence>
<dbReference type="EMBL" id="VFQX01000060">
    <property type="protein sequence ID" value="KAF0973515.1"/>
    <property type="molecule type" value="Genomic_DNA"/>
</dbReference>
<feature type="compositionally biased region" description="Polar residues" evidence="2">
    <location>
        <begin position="491"/>
        <end position="501"/>
    </location>
</feature>
<gene>
    <name evidence="3" type="ORF">FDP41_008219</name>
</gene>
<dbReference type="VEuPathDB" id="AmoebaDB:FDP41_008219"/>
<name>A0A6A5BIG2_NAEFO</name>
<feature type="compositionally biased region" description="Basic and acidic residues" evidence="2">
    <location>
        <begin position="469"/>
        <end position="479"/>
    </location>
</feature>
<feature type="compositionally biased region" description="Polar residues" evidence="2">
    <location>
        <begin position="156"/>
        <end position="173"/>
    </location>
</feature>
<dbReference type="RefSeq" id="XP_044558228.1">
    <property type="nucleotide sequence ID" value="XM_044712049.1"/>
</dbReference>
<dbReference type="OMA" id="ERVITWD"/>
<organism evidence="3 4">
    <name type="scientific">Naegleria fowleri</name>
    <name type="common">Brain eating amoeba</name>
    <dbReference type="NCBI Taxonomy" id="5763"/>
    <lineage>
        <taxon>Eukaryota</taxon>
        <taxon>Discoba</taxon>
        <taxon>Heterolobosea</taxon>
        <taxon>Tetramitia</taxon>
        <taxon>Eutetramitia</taxon>
        <taxon>Vahlkampfiidae</taxon>
        <taxon>Naegleria</taxon>
    </lineage>
</organism>
<feature type="compositionally biased region" description="Basic and acidic residues" evidence="2">
    <location>
        <begin position="88"/>
        <end position="107"/>
    </location>
</feature>
<feature type="compositionally biased region" description="Low complexity" evidence="2">
    <location>
        <begin position="7"/>
        <end position="47"/>
    </location>
</feature>
<protein>
    <submittedName>
        <fullName evidence="3">Uncharacterized protein</fullName>
    </submittedName>
</protein>
<feature type="compositionally biased region" description="Polar residues" evidence="2">
    <location>
        <begin position="222"/>
        <end position="253"/>
    </location>
</feature>
<feature type="coiled-coil region" evidence="1">
    <location>
        <begin position="506"/>
        <end position="533"/>
    </location>
</feature>
<reference evidence="3 4" key="1">
    <citation type="journal article" date="2019" name="Sci. Rep.">
        <title>Nanopore sequencing improves the draft genome of the human pathogenic amoeba Naegleria fowleri.</title>
        <authorList>
            <person name="Liechti N."/>
            <person name="Schurch N."/>
            <person name="Bruggmann R."/>
            <person name="Wittwer M."/>
        </authorList>
    </citation>
    <scope>NUCLEOTIDE SEQUENCE [LARGE SCALE GENOMIC DNA]</scope>
    <source>
        <strain evidence="3 4">ATCC 30894</strain>
    </source>
</reference>